<gene>
    <name evidence="6" type="ORF">QF205_03870</name>
</gene>
<organism evidence="6 7">
    <name type="scientific">Luteimonas composti</name>
    <dbReference type="NCBI Taxonomy" id="398257"/>
    <lineage>
        <taxon>Bacteria</taxon>
        <taxon>Pseudomonadati</taxon>
        <taxon>Pseudomonadota</taxon>
        <taxon>Gammaproteobacteria</taxon>
        <taxon>Lysobacterales</taxon>
        <taxon>Lysobacteraceae</taxon>
        <taxon>Luteimonas</taxon>
    </lineage>
</organism>
<dbReference type="PROSITE" id="PS50850">
    <property type="entry name" value="MFS"/>
    <property type="match status" value="1"/>
</dbReference>
<evidence type="ECO:0000313" key="7">
    <source>
        <dbReference type="Proteomes" id="UP001160550"/>
    </source>
</evidence>
<dbReference type="Gene3D" id="1.20.1250.20">
    <property type="entry name" value="MFS general substrate transporter like domains"/>
    <property type="match status" value="2"/>
</dbReference>
<feature type="transmembrane region" description="Helical" evidence="4">
    <location>
        <begin position="80"/>
        <end position="99"/>
    </location>
</feature>
<feature type="transmembrane region" description="Helical" evidence="4">
    <location>
        <begin position="170"/>
        <end position="189"/>
    </location>
</feature>
<dbReference type="InterPro" id="IPR011701">
    <property type="entry name" value="MFS"/>
</dbReference>
<comment type="caution">
    <text evidence="6">The sequence shown here is derived from an EMBL/GenBank/DDBJ whole genome shotgun (WGS) entry which is preliminary data.</text>
</comment>
<keyword evidence="1 4" id="KW-0812">Transmembrane</keyword>
<feature type="transmembrane region" description="Helical" evidence="4">
    <location>
        <begin position="140"/>
        <end position="158"/>
    </location>
</feature>
<reference evidence="6" key="2">
    <citation type="submission" date="2023-04" db="EMBL/GenBank/DDBJ databases">
        <authorList>
            <person name="Sun J.-Q."/>
        </authorList>
    </citation>
    <scope>NUCLEOTIDE SEQUENCE</scope>
    <source>
        <strain evidence="6">CC-YY355</strain>
    </source>
</reference>
<feature type="transmembrane region" description="Helical" evidence="4">
    <location>
        <begin position="293"/>
        <end position="314"/>
    </location>
</feature>
<dbReference type="InterPro" id="IPR050327">
    <property type="entry name" value="Proton-linked_MCT"/>
</dbReference>
<evidence type="ECO:0000256" key="4">
    <source>
        <dbReference type="SAM" id="Phobius"/>
    </source>
</evidence>
<feature type="transmembrane region" description="Helical" evidence="4">
    <location>
        <begin position="56"/>
        <end position="73"/>
    </location>
</feature>
<dbReference type="Proteomes" id="UP001160550">
    <property type="component" value="Unassembled WGS sequence"/>
</dbReference>
<name>A0ABT6MNR0_9GAMM</name>
<dbReference type="InterPro" id="IPR020846">
    <property type="entry name" value="MFS_dom"/>
</dbReference>
<proteinExistence type="predicted"/>
<reference evidence="6" key="1">
    <citation type="journal article" date="2007" name="Int. J. Syst. Evol. Microbiol.">
        <title>Luteimonas composti sp. nov., a moderately thermophilic bacterium isolated from food waste.</title>
        <authorList>
            <person name="Young C.C."/>
            <person name="Kampfer P."/>
            <person name="Chen W.M."/>
            <person name="Yen W.S."/>
            <person name="Arun A.B."/>
            <person name="Lai W.A."/>
            <person name="Shen F.T."/>
            <person name="Rekha P.D."/>
            <person name="Lin K.Y."/>
            <person name="Chou J.H."/>
        </authorList>
    </citation>
    <scope>NUCLEOTIDE SEQUENCE</scope>
    <source>
        <strain evidence="6">CC-YY355</strain>
    </source>
</reference>
<feature type="domain" description="Major facilitator superfamily (MFS) profile" evidence="5">
    <location>
        <begin position="11"/>
        <end position="410"/>
    </location>
</feature>
<protein>
    <submittedName>
        <fullName evidence="6">MFS transporter</fullName>
    </submittedName>
</protein>
<evidence type="ECO:0000256" key="3">
    <source>
        <dbReference type="ARBA" id="ARBA00023136"/>
    </source>
</evidence>
<feature type="transmembrane region" description="Helical" evidence="4">
    <location>
        <begin position="233"/>
        <end position="256"/>
    </location>
</feature>
<feature type="transmembrane region" description="Helical" evidence="4">
    <location>
        <begin position="105"/>
        <end position="128"/>
    </location>
</feature>
<evidence type="ECO:0000256" key="1">
    <source>
        <dbReference type="ARBA" id="ARBA00022692"/>
    </source>
</evidence>
<evidence type="ECO:0000313" key="6">
    <source>
        <dbReference type="EMBL" id="MDH7452221.1"/>
    </source>
</evidence>
<dbReference type="InterPro" id="IPR036259">
    <property type="entry name" value="MFS_trans_sf"/>
</dbReference>
<feature type="transmembrane region" description="Helical" evidence="4">
    <location>
        <begin position="384"/>
        <end position="406"/>
    </location>
</feature>
<keyword evidence="2 4" id="KW-1133">Transmembrane helix</keyword>
<evidence type="ECO:0000259" key="5">
    <source>
        <dbReference type="PROSITE" id="PS50850"/>
    </source>
</evidence>
<dbReference type="PANTHER" id="PTHR11360:SF290">
    <property type="entry name" value="MONOCARBOXYLATE MFS PERMEASE"/>
    <property type="match status" value="1"/>
</dbReference>
<accession>A0ABT6MNR0</accession>
<sequence>MRPLLLGSRYAWIVVATLTFLLAISHGLITSGISVFDAEILKDLGIGRGDLKFRDFLQLFAAGIWALLIGYTAERIGPRTIIYVGLVVLAGVLLGYGYVTNVYQIYGLHLLLAFAYSSCHVVIVILIITRWFYTRKSAALGIILAGESLGGTVFPQIVVRLLEQYDWRTAMQVLSAVPLLLSLVLLLLLRRTPEDHGHPRFGEGEVRPPEKRMPDAALGPDARFRDYLLQPTTFLLLLAAVCLFYAGGGFVAHAFLYFRDSGLPASAAATSLSLIFITAFAGKLGGGLLADRLGPHSCWLVFQGLLLAGALVLALGSGPIIWAGIVLLGLGWGGCYTVTQSIITELFAGPWLGRLSGMSVLMEGCAAGLGVWLTGVLYDQAGSYAGPFTFSAALVVVSIAASTIIARRRRNAVRTRPAEPVAHGA</sequence>
<evidence type="ECO:0000256" key="2">
    <source>
        <dbReference type="ARBA" id="ARBA00022989"/>
    </source>
</evidence>
<keyword evidence="7" id="KW-1185">Reference proteome</keyword>
<feature type="transmembrane region" description="Helical" evidence="4">
    <location>
        <begin position="360"/>
        <end position="378"/>
    </location>
</feature>
<feature type="transmembrane region" description="Helical" evidence="4">
    <location>
        <begin position="262"/>
        <end position="281"/>
    </location>
</feature>
<feature type="transmembrane region" description="Helical" evidence="4">
    <location>
        <begin position="12"/>
        <end position="36"/>
    </location>
</feature>
<dbReference type="EMBL" id="JARYGX010000009">
    <property type="protein sequence ID" value="MDH7452221.1"/>
    <property type="molecule type" value="Genomic_DNA"/>
</dbReference>
<feature type="transmembrane region" description="Helical" evidence="4">
    <location>
        <begin position="320"/>
        <end position="339"/>
    </location>
</feature>
<dbReference type="RefSeq" id="WP_280941422.1">
    <property type="nucleotide sequence ID" value="NZ_JARYGX010000009.1"/>
</dbReference>
<dbReference type="SUPFAM" id="SSF103473">
    <property type="entry name" value="MFS general substrate transporter"/>
    <property type="match status" value="1"/>
</dbReference>
<dbReference type="Pfam" id="PF07690">
    <property type="entry name" value="MFS_1"/>
    <property type="match status" value="1"/>
</dbReference>
<dbReference type="PANTHER" id="PTHR11360">
    <property type="entry name" value="MONOCARBOXYLATE TRANSPORTER"/>
    <property type="match status" value="1"/>
</dbReference>
<keyword evidence="3 4" id="KW-0472">Membrane</keyword>